<reference evidence="1" key="1">
    <citation type="journal article" date="2015" name="Nature">
        <title>Complex archaea that bridge the gap between prokaryotes and eukaryotes.</title>
        <authorList>
            <person name="Spang A."/>
            <person name="Saw J.H."/>
            <person name="Jorgensen S.L."/>
            <person name="Zaremba-Niedzwiedzka K."/>
            <person name="Martijn J."/>
            <person name="Lind A.E."/>
            <person name="van Eijk R."/>
            <person name="Schleper C."/>
            <person name="Guy L."/>
            <person name="Ettema T.J."/>
        </authorList>
    </citation>
    <scope>NUCLEOTIDE SEQUENCE</scope>
</reference>
<sequence length="88" mass="10407">MKRPRRLIRWRTKKPDKPVLKEKRPGSVRYELILALLMGFGKDELVRRGYPLQTIYKYQKHLEQAKLLVENIWGTGKKKPIEGVKHGV</sequence>
<comment type="caution">
    <text evidence="1">The sequence shown here is derived from an EMBL/GenBank/DDBJ whole genome shotgun (WGS) entry which is preliminary data.</text>
</comment>
<accession>A0A0F9V2N2</accession>
<name>A0A0F9V2N2_9ZZZZ</name>
<gene>
    <name evidence="1" type="ORF">LCGC14_0535260</name>
</gene>
<dbReference type="EMBL" id="LAZR01000704">
    <property type="protein sequence ID" value="KKN60148.1"/>
    <property type="molecule type" value="Genomic_DNA"/>
</dbReference>
<dbReference type="AlphaFoldDB" id="A0A0F9V2N2"/>
<protein>
    <submittedName>
        <fullName evidence="1">Uncharacterized protein</fullName>
    </submittedName>
</protein>
<evidence type="ECO:0000313" key="1">
    <source>
        <dbReference type="EMBL" id="KKN60148.1"/>
    </source>
</evidence>
<organism evidence="1">
    <name type="scientific">marine sediment metagenome</name>
    <dbReference type="NCBI Taxonomy" id="412755"/>
    <lineage>
        <taxon>unclassified sequences</taxon>
        <taxon>metagenomes</taxon>
        <taxon>ecological metagenomes</taxon>
    </lineage>
</organism>
<proteinExistence type="predicted"/>